<protein>
    <submittedName>
        <fullName evidence="1">Uncharacterized protein</fullName>
    </submittedName>
</protein>
<evidence type="ECO:0000313" key="1">
    <source>
        <dbReference type="EMBL" id="QDZ41620.1"/>
    </source>
</evidence>
<dbReference type="AlphaFoldDB" id="A0A5B8NUA8"/>
<proteinExistence type="predicted"/>
<dbReference type="RefSeq" id="WP_146297534.1">
    <property type="nucleotide sequence ID" value="NZ_CP042327.1"/>
</dbReference>
<dbReference type="EMBL" id="CP042327">
    <property type="protein sequence ID" value="QDZ41620.1"/>
    <property type="molecule type" value="Genomic_DNA"/>
</dbReference>
<gene>
    <name evidence="1" type="ORF">FRE64_16745</name>
</gene>
<evidence type="ECO:0000313" key="2">
    <source>
        <dbReference type="Proteomes" id="UP000318453"/>
    </source>
</evidence>
<sequence length="163" mass="18478">MSEHESQNHQKLNQAIDSLTDQMASRYGDNIKQEARQQFSSKLQSKMEQAAREACEETWHDIVEEAKQILSQLTQAQTSRCLAYEQNTEPLSEFEASLPEFESLEEKLIEGRENTSHLRLVGGEDSQSQEIFAAYSMGLTPLEIAQTLDINETEVKNALKEAV</sequence>
<organism evidence="1 2">
    <name type="scientific">Euhalothece natronophila Z-M001</name>
    <dbReference type="NCBI Taxonomy" id="522448"/>
    <lineage>
        <taxon>Bacteria</taxon>
        <taxon>Bacillati</taxon>
        <taxon>Cyanobacteriota</taxon>
        <taxon>Cyanophyceae</taxon>
        <taxon>Oscillatoriophycideae</taxon>
        <taxon>Chroococcales</taxon>
        <taxon>Halothecacae</taxon>
        <taxon>Halothece cluster</taxon>
        <taxon>Euhalothece</taxon>
    </lineage>
</organism>
<dbReference type="Proteomes" id="UP000318453">
    <property type="component" value="Plasmid pEu1"/>
</dbReference>
<accession>A0A5B8NUA8</accession>
<dbReference type="KEGG" id="enn:FRE64_16745"/>
<reference evidence="1" key="1">
    <citation type="submission" date="2019-08" db="EMBL/GenBank/DDBJ databases">
        <title>Carotenoids and Carotenoid Binding Proteins in the Halophilic Cyanobacterium Euhalothece sp. ZM00.</title>
        <authorList>
            <person name="Cho S.M."/>
            <person name="Song J.Y."/>
            <person name="Park Y.-I."/>
        </authorList>
    </citation>
    <scope>NUCLEOTIDE SEQUENCE [LARGE SCALE GENOMIC DNA]</scope>
    <source>
        <strain evidence="1">Z-M001</strain>
        <plasmid evidence="1">pEu1</plasmid>
    </source>
</reference>
<name>A0A5B8NUA8_9CHRO</name>
<keyword evidence="2" id="KW-1185">Reference proteome</keyword>
<geneLocation type="plasmid" evidence="2">
    <name>peu1</name>
</geneLocation>
<keyword evidence="1" id="KW-0614">Plasmid</keyword>